<accession>A0A382UK36</accession>
<protein>
    <submittedName>
        <fullName evidence="1">Uncharacterized protein</fullName>
    </submittedName>
</protein>
<reference evidence="1" key="1">
    <citation type="submission" date="2018-05" db="EMBL/GenBank/DDBJ databases">
        <authorList>
            <person name="Lanie J.A."/>
            <person name="Ng W.-L."/>
            <person name="Kazmierczak K.M."/>
            <person name="Andrzejewski T.M."/>
            <person name="Davidsen T.M."/>
            <person name="Wayne K.J."/>
            <person name="Tettelin H."/>
            <person name="Glass J.I."/>
            <person name="Rusch D."/>
            <person name="Podicherti R."/>
            <person name="Tsui H.-C.T."/>
            <person name="Winkler M.E."/>
        </authorList>
    </citation>
    <scope>NUCLEOTIDE SEQUENCE</scope>
</reference>
<dbReference type="EMBL" id="UINC01144863">
    <property type="protein sequence ID" value="SVD34643.1"/>
    <property type="molecule type" value="Genomic_DNA"/>
</dbReference>
<proteinExistence type="predicted"/>
<gene>
    <name evidence="1" type="ORF">METZ01_LOCUS387497</name>
</gene>
<dbReference type="AlphaFoldDB" id="A0A382UK36"/>
<sequence>PKTVGQCSGCLHLRRVASARGSVFVLCRRAALEPTFPRYPNLPMSDCPGYEPCAAVED</sequence>
<organism evidence="1">
    <name type="scientific">marine metagenome</name>
    <dbReference type="NCBI Taxonomy" id="408172"/>
    <lineage>
        <taxon>unclassified sequences</taxon>
        <taxon>metagenomes</taxon>
        <taxon>ecological metagenomes</taxon>
    </lineage>
</organism>
<name>A0A382UK36_9ZZZZ</name>
<evidence type="ECO:0000313" key="1">
    <source>
        <dbReference type="EMBL" id="SVD34643.1"/>
    </source>
</evidence>
<feature type="non-terminal residue" evidence="1">
    <location>
        <position position="1"/>
    </location>
</feature>